<dbReference type="Pfam" id="PF00024">
    <property type="entry name" value="PAN_1"/>
    <property type="match status" value="1"/>
</dbReference>
<evidence type="ECO:0000256" key="1">
    <source>
        <dbReference type="SAM" id="SignalP"/>
    </source>
</evidence>
<dbReference type="RefSeq" id="XP_022100008.1">
    <property type="nucleotide sequence ID" value="XM_022244316.1"/>
</dbReference>
<gene>
    <name evidence="4" type="primary">LOC110984290</name>
</gene>
<keyword evidence="1" id="KW-0732">Signal</keyword>
<keyword evidence="3" id="KW-1185">Reference proteome</keyword>
<organism evidence="3 4">
    <name type="scientific">Acanthaster planci</name>
    <name type="common">Crown-of-thorns starfish</name>
    <dbReference type="NCBI Taxonomy" id="133434"/>
    <lineage>
        <taxon>Eukaryota</taxon>
        <taxon>Metazoa</taxon>
        <taxon>Echinodermata</taxon>
        <taxon>Eleutherozoa</taxon>
        <taxon>Asterozoa</taxon>
        <taxon>Asteroidea</taxon>
        <taxon>Valvatacea</taxon>
        <taxon>Valvatida</taxon>
        <taxon>Acanthasteridae</taxon>
        <taxon>Acanthaster</taxon>
    </lineage>
</organism>
<feature type="signal peptide" evidence="1">
    <location>
        <begin position="1"/>
        <end position="25"/>
    </location>
</feature>
<evidence type="ECO:0000313" key="3">
    <source>
        <dbReference type="Proteomes" id="UP000694845"/>
    </source>
</evidence>
<accession>A0A8B7Z309</accession>
<sequence length="337" mass="37898">MAKLDAVSKVFGLTLFWGMTISSLCHQCNQLQKTMYAAKNSSLEGFASACSRPTRSGVLCGRDCSMDKRCKSFNFNDYNKVCELNRATRREYPEDFNATQGIVYFDADEDTLCHSLGDTELATPCTSGTEQQPAISCSEIAEVCQRPPNGMYYLLGDANKQHCVYCEMPSGLARFGKGNMQSCWNYKNEDREEVHLNIISKTEIAMIKGFSFNEFQIHTDVEFSLQADDSTNPSVVEVLYLPSFQALNLSIRHGFDKTRLSFATGGDRLVCNGERSTACGLNGLPFRDEQSQFLAITALHFTPRIQGASAHSDEWHRNRYSWSGSYYYILARKTEET</sequence>
<feature type="domain" description="Apple" evidence="2">
    <location>
        <begin position="28"/>
        <end position="109"/>
    </location>
</feature>
<feature type="chain" id="PRO_5034950879" evidence="1">
    <location>
        <begin position="26"/>
        <end position="337"/>
    </location>
</feature>
<evidence type="ECO:0000313" key="4">
    <source>
        <dbReference type="RefSeq" id="XP_022100008.1"/>
    </source>
</evidence>
<dbReference type="OrthoDB" id="10086693at2759"/>
<protein>
    <submittedName>
        <fullName evidence="4">Uncharacterized protein LOC110984290</fullName>
    </submittedName>
</protein>
<name>A0A8B7Z309_ACAPL</name>
<dbReference type="GeneID" id="110984290"/>
<dbReference type="Proteomes" id="UP000694845">
    <property type="component" value="Unplaced"/>
</dbReference>
<dbReference type="AlphaFoldDB" id="A0A8B7Z309"/>
<evidence type="ECO:0000259" key="2">
    <source>
        <dbReference type="PROSITE" id="PS50948"/>
    </source>
</evidence>
<dbReference type="OMA" id="HKMIRES"/>
<dbReference type="KEGG" id="aplc:110984290"/>
<dbReference type="PROSITE" id="PS50948">
    <property type="entry name" value="PAN"/>
    <property type="match status" value="1"/>
</dbReference>
<proteinExistence type="predicted"/>
<reference evidence="4" key="1">
    <citation type="submission" date="2025-08" db="UniProtKB">
        <authorList>
            <consortium name="RefSeq"/>
        </authorList>
    </citation>
    <scope>IDENTIFICATION</scope>
</reference>
<dbReference type="InterPro" id="IPR003609">
    <property type="entry name" value="Pan_app"/>
</dbReference>
<dbReference type="SUPFAM" id="SSF57414">
    <property type="entry name" value="Hairpin loop containing domain-like"/>
    <property type="match status" value="1"/>
</dbReference>